<comment type="caution">
    <text evidence="4">The sequence shown here is derived from an EMBL/GenBank/DDBJ whole genome shotgun (WGS) entry which is preliminary data.</text>
</comment>
<evidence type="ECO:0000256" key="2">
    <source>
        <dbReference type="SAM" id="SignalP"/>
    </source>
</evidence>
<feature type="compositionally biased region" description="Low complexity" evidence="1">
    <location>
        <begin position="398"/>
        <end position="420"/>
    </location>
</feature>
<evidence type="ECO:0000313" key="5">
    <source>
        <dbReference type="Proteomes" id="UP000521872"/>
    </source>
</evidence>
<dbReference type="PANTHER" id="PTHR43662">
    <property type="match status" value="1"/>
</dbReference>
<dbReference type="EMBL" id="JAACJL010000045">
    <property type="protein sequence ID" value="KAF4613811.1"/>
    <property type="molecule type" value="Genomic_DNA"/>
</dbReference>
<dbReference type="AlphaFoldDB" id="A0A8H4VK41"/>
<feature type="chain" id="PRO_5034003189" description="DUF1996 domain-containing protein" evidence="2">
    <location>
        <begin position="22"/>
        <end position="453"/>
    </location>
</feature>
<dbReference type="InterPro" id="IPR018535">
    <property type="entry name" value="DUF1996"/>
</dbReference>
<proteinExistence type="predicted"/>
<feature type="compositionally biased region" description="Basic residues" evidence="1">
    <location>
        <begin position="434"/>
        <end position="445"/>
    </location>
</feature>
<name>A0A8H4VK41_9AGAR</name>
<keyword evidence="5" id="KW-1185">Reference proteome</keyword>
<evidence type="ECO:0000256" key="1">
    <source>
        <dbReference type="SAM" id="MobiDB-lite"/>
    </source>
</evidence>
<feature type="domain" description="DUF1996" evidence="3">
    <location>
        <begin position="37"/>
        <end position="269"/>
    </location>
</feature>
<dbReference type="Proteomes" id="UP000521872">
    <property type="component" value="Unassembled WGS sequence"/>
</dbReference>
<protein>
    <recommendedName>
        <fullName evidence="3">DUF1996 domain-containing protein</fullName>
    </recommendedName>
</protein>
<gene>
    <name evidence="4" type="ORF">D9613_008058</name>
</gene>
<evidence type="ECO:0000259" key="3">
    <source>
        <dbReference type="Pfam" id="PF09362"/>
    </source>
</evidence>
<feature type="region of interest" description="Disordered" evidence="1">
    <location>
        <begin position="359"/>
        <end position="380"/>
    </location>
</feature>
<sequence length="453" mass="48819">MKHSAVAAIAAASALFPAANAYWLMGAKNFITTERIDPVVNPGEVSGHTHSVVGGSNFGFNVTTEKLLKSECTSVPIVEDNSNYWFPHLYFQWSNGSFSSVDGGAVIYYLFDDKPGTTKAFPPNFRMLSGNPASRTYDQKSFEQQAVTFLCLDFQNAIGGTTKHNSIPKQQCPDGIRAQINFQSCWDGKNLDSSDHKSHVAYRSEGPDAGSCKDPKFPVTLPRIFLEVYWGTHAFRGLESEAKDSKQPFVFANGDPTGYGYHADFFNGWQPGVLQRAVDECHCNPYGDPTCCAEKGIFTLEKEKKCFITKSVDEQTTGMLRELPGNNPVQPEGVKAAMLKPTSTPGILSPVYVYRDESKPSAPGKLITSPSNAGATKPTLPPVQVGIVVSTSSALASTSSSSSAASTTSSSSSAPASNATGRAKSCSKANSTLSRRRHHARRGIHHGFDSNAF</sequence>
<reference evidence="4 5" key="1">
    <citation type="submission" date="2019-12" db="EMBL/GenBank/DDBJ databases">
        <authorList>
            <person name="Floudas D."/>
            <person name="Bentzer J."/>
            <person name="Ahren D."/>
            <person name="Johansson T."/>
            <person name="Persson P."/>
            <person name="Tunlid A."/>
        </authorList>
    </citation>
    <scope>NUCLEOTIDE SEQUENCE [LARGE SCALE GENOMIC DNA]</scope>
    <source>
        <strain evidence="4 5">CBS 102.39</strain>
    </source>
</reference>
<organism evidence="4 5">
    <name type="scientific">Agrocybe pediades</name>
    <dbReference type="NCBI Taxonomy" id="84607"/>
    <lineage>
        <taxon>Eukaryota</taxon>
        <taxon>Fungi</taxon>
        <taxon>Dikarya</taxon>
        <taxon>Basidiomycota</taxon>
        <taxon>Agaricomycotina</taxon>
        <taxon>Agaricomycetes</taxon>
        <taxon>Agaricomycetidae</taxon>
        <taxon>Agaricales</taxon>
        <taxon>Agaricineae</taxon>
        <taxon>Strophariaceae</taxon>
        <taxon>Agrocybe</taxon>
    </lineage>
</organism>
<dbReference type="PANTHER" id="PTHR43662:SF3">
    <property type="entry name" value="DOMAIN PROTEIN, PUTATIVE (AFU_ORTHOLOGUE AFUA_6G11970)-RELATED"/>
    <property type="match status" value="1"/>
</dbReference>
<accession>A0A8H4VK41</accession>
<keyword evidence="2" id="KW-0732">Signal</keyword>
<feature type="signal peptide" evidence="2">
    <location>
        <begin position="1"/>
        <end position="21"/>
    </location>
</feature>
<evidence type="ECO:0000313" key="4">
    <source>
        <dbReference type="EMBL" id="KAF4613811.1"/>
    </source>
</evidence>
<feature type="region of interest" description="Disordered" evidence="1">
    <location>
        <begin position="398"/>
        <end position="453"/>
    </location>
</feature>
<dbReference type="Pfam" id="PF09362">
    <property type="entry name" value="DUF1996"/>
    <property type="match status" value="1"/>
</dbReference>